<organism evidence="1 2">
    <name type="scientific">Marinomonas pollencensis</name>
    <dbReference type="NCBI Taxonomy" id="491954"/>
    <lineage>
        <taxon>Bacteria</taxon>
        <taxon>Pseudomonadati</taxon>
        <taxon>Pseudomonadota</taxon>
        <taxon>Gammaproteobacteria</taxon>
        <taxon>Oceanospirillales</taxon>
        <taxon>Oceanospirillaceae</taxon>
        <taxon>Marinomonas</taxon>
    </lineage>
</organism>
<dbReference type="AlphaFoldDB" id="A0A3E0DFE7"/>
<proteinExistence type="predicted"/>
<evidence type="ECO:0000313" key="2">
    <source>
        <dbReference type="Proteomes" id="UP000256542"/>
    </source>
</evidence>
<evidence type="ECO:0000313" key="1">
    <source>
        <dbReference type="EMBL" id="REG81433.1"/>
    </source>
</evidence>
<gene>
    <name evidence="1" type="ORF">DFP81_11419</name>
</gene>
<protein>
    <submittedName>
        <fullName evidence="1">Uncharacterized protein</fullName>
    </submittedName>
</protein>
<dbReference type="Proteomes" id="UP000256542">
    <property type="component" value="Unassembled WGS sequence"/>
</dbReference>
<dbReference type="EMBL" id="QUNG01000014">
    <property type="protein sequence ID" value="REG81433.1"/>
    <property type="molecule type" value="Genomic_DNA"/>
</dbReference>
<sequence length="66" mass="7033">MMQNILVGGLDGSKGQVQWHDIFNEITSSSIVILTDGLGLVGLLALKKERPDIAVTITPIIRGACD</sequence>
<comment type="caution">
    <text evidence="1">The sequence shown here is derived from an EMBL/GenBank/DDBJ whole genome shotgun (WGS) entry which is preliminary data.</text>
</comment>
<reference evidence="1 2" key="1">
    <citation type="submission" date="2018-08" db="EMBL/GenBank/DDBJ databases">
        <title>Genomic Encyclopedia of Type Strains, Phase III (KMG-III): the genomes of soil and plant-associated and newly described type strains.</title>
        <authorList>
            <person name="Whitman W."/>
        </authorList>
    </citation>
    <scope>NUCLEOTIDE SEQUENCE [LARGE SCALE GENOMIC DNA]</scope>
    <source>
        <strain evidence="1 2">CECT 7375</strain>
    </source>
</reference>
<keyword evidence="2" id="KW-1185">Reference proteome</keyword>
<accession>A0A3E0DFE7</accession>
<name>A0A3E0DFE7_9GAMM</name>